<dbReference type="InterPro" id="IPR051219">
    <property type="entry name" value="Heterochromatin_chromo-domain"/>
</dbReference>
<reference evidence="4 5" key="1">
    <citation type="submission" date="2019-06" db="EMBL/GenBank/DDBJ databases">
        <title>Discovery of a novel chromosome fission-fusion reversal in muntjac.</title>
        <authorList>
            <person name="Mudd A.B."/>
            <person name="Bredeson J.V."/>
            <person name="Baum R."/>
            <person name="Hockemeyer D."/>
            <person name="Rokhsar D.S."/>
        </authorList>
    </citation>
    <scope>NUCLEOTIDE SEQUENCE [LARGE SCALE GENOMIC DNA]</scope>
    <source>
        <strain evidence="4">UCam_UCB_Mr</strain>
        <tissue evidence="4">Fibroblast cell line</tissue>
    </source>
</reference>
<dbReference type="InterPro" id="IPR023780">
    <property type="entry name" value="Chromo_domain"/>
</dbReference>
<dbReference type="AlphaFoldDB" id="A0A5N3X7G8"/>
<proteinExistence type="predicted"/>
<dbReference type="PANTHER" id="PTHR22812">
    <property type="entry name" value="CHROMOBOX PROTEIN"/>
    <property type="match status" value="1"/>
</dbReference>
<gene>
    <name evidence="4" type="ORF">FD755_020080</name>
</gene>
<accession>A0A5N3X7G8</accession>
<keyword evidence="5" id="KW-1185">Reference proteome</keyword>
<evidence type="ECO:0000256" key="1">
    <source>
        <dbReference type="ARBA" id="ARBA00004123"/>
    </source>
</evidence>
<dbReference type="GO" id="GO:0005634">
    <property type="term" value="C:nucleus"/>
    <property type="evidence" value="ECO:0007669"/>
    <property type="project" value="UniProtKB-SubCell"/>
</dbReference>
<comment type="subcellular location">
    <subcellularLocation>
        <location evidence="1">Nucleus</location>
    </subcellularLocation>
</comment>
<evidence type="ECO:0000259" key="3">
    <source>
        <dbReference type="PROSITE" id="PS50013"/>
    </source>
</evidence>
<comment type="caution">
    <text evidence="4">The sequence shown here is derived from an EMBL/GenBank/DDBJ whole genome shotgun (WGS) entry which is preliminary data.</text>
</comment>
<dbReference type="InterPro" id="IPR000953">
    <property type="entry name" value="Chromo/chromo_shadow_dom"/>
</dbReference>
<dbReference type="SUPFAM" id="SSF54160">
    <property type="entry name" value="Chromo domain-like"/>
    <property type="match status" value="1"/>
</dbReference>
<evidence type="ECO:0000313" key="4">
    <source>
        <dbReference type="EMBL" id="KAB0368314.1"/>
    </source>
</evidence>
<name>A0A5N3X7G8_MUNRE</name>
<protein>
    <recommendedName>
        <fullName evidence="3">Chromo domain-containing protein</fullName>
    </recommendedName>
</protein>
<feature type="domain" description="Chromo" evidence="3">
    <location>
        <begin position="1"/>
        <end position="63"/>
    </location>
</feature>
<dbReference type="InterPro" id="IPR016197">
    <property type="entry name" value="Chromo-like_dom_sf"/>
</dbReference>
<dbReference type="EMBL" id="VCEB01000018">
    <property type="protein sequence ID" value="KAB0368314.1"/>
    <property type="molecule type" value="Genomic_DNA"/>
</dbReference>
<organism evidence="4 5">
    <name type="scientific">Muntiacus reevesi</name>
    <name type="common">Reeves' muntjac</name>
    <name type="synonym">Cervus reevesi</name>
    <dbReference type="NCBI Taxonomy" id="9886"/>
    <lineage>
        <taxon>Eukaryota</taxon>
        <taxon>Metazoa</taxon>
        <taxon>Chordata</taxon>
        <taxon>Craniata</taxon>
        <taxon>Vertebrata</taxon>
        <taxon>Euteleostomi</taxon>
        <taxon>Mammalia</taxon>
        <taxon>Eutheria</taxon>
        <taxon>Laurasiatheria</taxon>
        <taxon>Artiodactyla</taxon>
        <taxon>Ruminantia</taxon>
        <taxon>Pecora</taxon>
        <taxon>Cervidae</taxon>
        <taxon>Muntiacinae</taxon>
        <taxon>Muntiacus</taxon>
    </lineage>
</organism>
<feature type="non-terminal residue" evidence="4">
    <location>
        <position position="1"/>
    </location>
</feature>
<dbReference type="Gene3D" id="2.40.50.40">
    <property type="match status" value="1"/>
</dbReference>
<keyword evidence="2" id="KW-0539">Nucleus</keyword>
<dbReference type="Proteomes" id="UP000326062">
    <property type="component" value="Chromosome 16"/>
</dbReference>
<sequence length="92" mass="10895">KKQNKQGKKFKEAEPEEFVVRYFLKWKRLTDADNTVEPEENLDCPELIEAFLNSQKAGKEKYLIVNLVIANHRRKEILLEQEVLPEVLIQNK</sequence>
<evidence type="ECO:0000256" key="2">
    <source>
        <dbReference type="ARBA" id="ARBA00023242"/>
    </source>
</evidence>
<dbReference type="Pfam" id="PF00385">
    <property type="entry name" value="Chromo"/>
    <property type="match status" value="1"/>
</dbReference>
<dbReference type="PROSITE" id="PS50013">
    <property type="entry name" value="CHROMO_2"/>
    <property type="match status" value="1"/>
</dbReference>
<evidence type="ECO:0000313" key="5">
    <source>
        <dbReference type="Proteomes" id="UP000326062"/>
    </source>
</evidence>